<dbReference type="PROSITE" id="PS50928">
    <property type="entry name" value="ABC_TM1"/>
    <property type="match status" value="2"/>
</dbReference>
<dbReference type="CDD" id="cd06261">
    <property type="entry name" value="TM_PBP2"/>
    <property type="match status" value="2"/>
</dbReference>
<feature type="domain" description="ABC transmembrane type-1" evidence="7">
    <location>
        <begin position="69"/>
        <end position="268"/>
    </location>
</feature>
<protein>
    <submittedName>
        <fullName evidence="8">ABC transporter, permease protein</fullName>
    </submittedName>
</protein>
<keyword evidence="2" id="KW-1003">Cell membrane</keyword>
<keyword evidence="4 6" id="KW-1133">Transmembrane helix</keyword>
<feature type="transmembrane region" description="Helical" evidence="6">
    <location>
        <begin position="343"/>
        <end position="361"/>
    </location>
</feature>
<comment type="similarity">
    <text evidence="6">Belongs to the binding-protein-dependent transport system permease family.</text>
</comment>
<feature type="transmembrane region" description="Helical" evidence="6">
    <location>
        <begin position="443"/>
        <end position="468"/>
    </location>
</feature>
<keyword evidence="2" id="KW-0997">Cell inner membrane</keyword>
<evidence type="ECO:0000256" key="3">
    <source>
        <dbReference type="ARBA" id="ARBA00022692"/>
    </source>
</evidence>
<comment type="subcellular location">
    <subcellularLocation>
        <location evidence="1">Cell inner membrane</location>
        <topology evidence="1">Multi-pass membrane protein</topology>
    </subcellularLocation>
    <subcellularLocation>
        <location evidence="6">Cell membrane</location>
        <topology evidence="6">Multi-pass membrane protein</topology>
    </subcellularLocation>
</comment>
<evidence type="ECO:0000313" key="8">
    <source>
        <dbReference type="EMBL" id="BAO36801.1"/>
    </source>
</evidence>
<name>A0AAT9F5V0_SERMA</name>
<dbReference type="PANTHER" id="PTHR42744:SF1">
    <property type="entry name" value="BINDING-PROTEIN-DEPENDENT TRANSPORT SYSTEMS INNER MEMBRANE COMPONENT"/>
    <property type="match status" value="1"/>
</dbReference>
<sequence>MGKIRYCVMQNNRGTSVFRKSYLNDFIVIAIGVFFIAFFIRAWGDMHGDFNEQNVSAISLDAWNLLYYSLRTSMRFLLGMAWSLLFSVVFAVLAARYTPLRRVILPFVNFMESVPLVGFLTFTTVYFLNLYPHSVMGLECTAIFAVFTGQAWNMMLTLYQTLRIVPKELDEAARSFNYNPWQRFWRLEFIYSVPGLLWNAMVSQSAAWFALVASEAIPVGDRSVELPGVGSYIAEALAQQNVPAILYAIVALAANIVLLDQLVFRPLVRYTARFKYEDVTASRPLGNPWFYNSLAFSHVGAALGRTLRALADLWLFKLPRLWYALGLHRLFRLAAKGNWLWRSLWYLGVVLACIWFGYRLWEYFPKQYFAMLPEWMLLTTARVAAAMLLSVAIFTPLGVWIGMNPRLVKIFQPIIQILAAIPPNIFYPLIAAFIAIYHQDLGWWAIPMIMLGTQWYVLFNVIAGVSAIPTQITEVSESFGLRRFRWWRYYMLPAIFPYIVTGIISAAGGAWNSAIAAEVIQWGSTTLSATGLGAFISVVTDAGKNPESALGCAAMCALVALCIIFVWQPLYRIAETKFKYD</sequence>
<dbReference type="GO" id="GO:0005886">
    <property type="term" value="C:plasma membrane"/>
    <property type="evidence" value="ECO:0007669"/>
    <property type="project" value="UniProtKB-SubCell"/>
</dbReference>
<evidence type="ECO:0000259" key="7">
    <source>
        <dbReference type="PROSITE" id="PS50928"/>
    </source>
</evidence>
<dbReference type="InterPro" id="IPR000515">
    <property type="entry name" value="MetI-like"/>
</dbReference>
<feature type="transmembrane region" description="Helical" evidence="6">
    <location>
        <begin position="76"/>
        <end position="95"/>
    </location>
</feature>
<evidence type="ECO:0000256" key="2">
    <source>
        <dbReference type="ARBA" id="ARBA00022519"/>
    </source>
</evidence>
<dbReference type="Pfam" id="PF00528">
    <property type="entry name" value="BPD_transp_1"/>
    <property type="match status" value="2"/>
</dbReference>
<dbReference type="KEGG" id="smar:SM39_4905"/>
<evidence type="ECO:0000256" key="1">
    <source>
        <dbReference type="ARBA" id="ARBA00004429"/>
    </source>
</evidence>
<feature type="transmembrane region" description="Helical" evidence="6">
    <location>
        <begin position="519"/>
        <end position="538"/>
    </location>
</feature>
<feature type="transmembrane region" description="Helical" evidence="6">
    <location>
        <begin position="489"/>
        <end position="507"/>
    </location>
</feature>
<organism evidence="8">
    <name type="scientific">Serratia marcescens SM39</name>
    <dbReference type="NCBI Taxonomy" id="1334564"/>
    <lineage>
        <taxon>Bacteria</taxon>
        <taxon>Pseudomonadati</taxon>
        <taxon>Pseudomonadota</taxon>
        <taxon>Gammaproteobacteria</taxon>
        <taxon>Enterobacterales</taxon>
        <taxon>Yersiniaceae</taxon>
        <taxon>Serratia</taxon>
    </lineage>
</organism>
<feature type="transmembrane region" description="Helical" evidence="6">
    <location>
        <begin position="189"/>
        <end position="211"/>
    </location>
</feature>
<evidence type="ECO:0000256" key="5">
    <source>
        <dbReference type="ARBA" id="ARBA00023136"/>
    </source>
</evidence>
<dbReference type="GO" id="GO:0055085">
    <property type="term" value="P:transmembrane transport"/>
    <property type="evidence" value="ECO:0007669"/>
    <property type="project" value="InterPro"/>
</dbReference>
<feature type="transmembrane region" description="Helical" evidence="6">
    <location>
        <begin position="21"/>
        <end position="43"/>
    </location>
</feature>
<reference evidence="8" key="1">
    <citation type="journal article" date="2014" name="Genome Biol. Evol.">
        <title>Genome evolution and plasticity of Serratia marcescens, an important multidrug-resistant nosocomial pathogen.</title>
        <authorList>
            <person name="Iguchi A."/>
            <person name="Nagaya Y."/>
            <person name="Pradel E."/>
            <person name="Ooka T."/>
            <person name="Ogura Y."/>
            <person name="Katsura K."/>
            <person name="Kurokawa K."/>
            <person name="Oshima K."/>
            <person name="Hattori M."/>
            <person name="Parkhill J."/>
            <person name="Sebaihia M."/>
            <person name="Coulthurst S.J."/>
            <person name="Gotoh N."/>
            <person name="Thomson N.R."/>
            <person name="Ewbank J.J."/>
            <person name="Hayashi T."/>
        </authorList>
    </citation>
    <scope>NUCLEOTIDE SEQUENCE</scope>
    <source>
        <strain evidence="8">SM39</strain>
    </source>
</reference>
<feature type="domain" description="ABC transmembrane type-1" evidence="7">
    <location>
        <begin position="376"/>
        <end position="571"/>
    </location>
</feature>
<dbReference type="SUPFAM" id="SSF161098">
    <property type="entry name" value="MetI-like"/>
    <property type="match status" value="2"/>
</dbReference>
<feature type="transmembrane region" description="Helical" evidence="6">
    <location>
        <begin position="550"/>
        <end position="571"/>
    </location>
</feature>
<evidence type="ECO:0000256" key="4">
    <source>
        <dbReference type="ARBA" id="ARBA00022989"/>
    </source>
</evidence>
<keyword evidence="6" id="KW-0813">Transport</keyword>
<gene>
    <name evidence="8" type="ORF">SM39_4905</name>
</gene>
<dbReference type="AlphaFoldDB" id="A0AAT9F5V0"/>
<accession>A0AAT9F5V0</accession>
<feature type="transmembrane region" description="Helical" evidence="6">
    <location>
        <begin position="244"/>
        <end position="268"/>
    </location>
</feature>
<evidence type="ECO:0000256" key="6">
    <source>
        <dbReference type="RuleBase" id="RU363032"/>
    </source>
</evidence>
<keyword evidence="5 6" id="KW-0472">Membrane</keyword>
<keyword evidence="3 6" id="KW-0812">Transmembrane</keyword>
<dbReference type="Gene3D" id="1.10.3720.10">
    <property type="entry name" value="MetI-like"/>
    <property type="match status" value="2"/>
</dbReference>
<feature type="transmembrane region" description="Helical" evidence="6">
    <location>
        <begin position="414"/>
        <end position="437"/>
    </location>
</feature>
<feature type="transmembrane region" description="Helical" evidence="6">
    <location>
        <begin position="381"/>
        <end position="402"/>
    </location>
</feature>
<dbReference type="InterPro" id="IPR035906">
    <property type="entry name" value="MetI-like_sf"/>
</dbReference>
<feature type="transmembrane region" description="Helical" evidence="6">
    <location>
        <begin position="134"/>
        <end position="159"/>
    </location>
</feature>
<dbReference type="EMBL" id="AP013063">
    <property type="protein sequence ID" value="BAO36801.1"/>
    <property type="molecule type" value="Genomic_DNA"/>
</dbReference>
<proteinExistence type="inferred from homology"/>
<feature type="transmembrane region" description="Helical" evidence="6">
    <location>
        <begin position="107"/>
        <end position="128"/>
    </location>
</feature>
<dbReference type="PANTHER" id="PTHR42744">
    <property type="entry name" value="BINDING-PROTEIN-DEPENDENT TRANSPORT SYSTEMS INNER MEMBRANE COMPONENT"/>
    <property type="match status" value="1"/>
</dbReference>